<evidence type="ECO:0000259" key="1">
    <source>
        <dbReference type="PROSITE" id="PS50879"/>
    </source>
</evidence>
<feature type="domain" description="RNase H type-1" evidence="1">
    <location>
        <begin position="1"/>
        <end position="85"/>
    </location>
</feature>
<accession>A0A4Y2F8X8</accession>
<name>A0A4Y2F8X8_ARAVE</name>
<keyword evidence="3" id="KW-1185">Reference proteome</keyword>
<sequence length="102" mass="11557">MAEVIAISKAIEEIIFINIEQVDLIADSPSALMALNSLNGKRIFVNNIKRKMLNYRGEINLKWVRAHKGTKGNERADCLAKSAIDKQEIDCFFHETKSEIHS</sequence>
<dbReference type="Pfam" id="PF00075">
    <property type="entry name" value="RNase_H"/>
    <property type="match status" value="1"/>
</dbReference>
<dbReference type="AlphaFoldDB" id="A0A4Y2F8X8"/>
<reference evidence="2 3" key="1">
    <citation type="journal article" date="2019" name="Sci. Rep.">
        <title>Orb-weaving spider Araneus ventricosus genome elucidates the spidroin gene catalogue.</title>
        <authorList>
            <person name="Kono N."/>
            <person name="Nakamura H."/>
            <person name="Ohtoshi R."/>
            <person name="Moran D.A.P."/>
            <person name="Shinohara A."/>
            <person name="Yoshida Y."/>
            <person name="Fujiwara M."/>
            <person name="Mori M."/>
            <person name="Tomita M."/>
            <person name="Arakawa K."/>
        </authorList>
    </citation>
    <scope>NUCLEOTIDE SEQUENCE [LARGE SCALE GENOMIC DNA]</scope>
</reference>
<dbReference type="SUPFAM" id="SSF53098">
    <property type="entry name" value="Ribonuclease H-like"/>
    <property type="match status" value="1"/>
</dbReference>
<dbReference type="GO" id="GO:0004523">
    <property type="term" value="F:RNA-DNA hybrid ribonuclease activity"/>
    <property type="evidence" value="ECO:0007669"/>
    <property type="project" value="InterPro"/>
</dbReference>
<dbReference type="InterPro" id="IPR002156">
    <property type="entry name" value="RNaseH_domain"/>
</dbReference>
<dbReference type="Proteomes" id="UP000499080">
    <property type="component" value="Unassembled WGS sequence"/>
</dbReference>
<dbReference type="OrthoDB" id="6515318at2759"/>
<protein>
    <recommendedName>
        <fullName evidence="1">RNase H type-1 domain-containing protein</fullName>
    </recommendedName>
</protein>
<evidence type="ECO:0000313" key="2">
    <source>
        <dbReference type="EMBL" id="GBM36685.1"/>
    </source>
</evidence>
<evidence type="ECO:0000313" key="3">
    <source>
        <dbReference type="Proteomes" id="UP000499080"/>
    </source>
</evidence>
<dbReference type="Gene3D" id="3.30.420.10">
    <property type="entry name" value="Ribonuclease H-like superfamily/Ribonuclease H"/>
    <property type="match status" value="1"/>
</dbReference>
<dbReference type="GO" id="GO:0003676">
    <property type="term" value="F:nucleic acid binding"/>
    <property type="evidence" value="ECO:0007669"/>
    <property type="project" value="InterPro"/>
</dbReference>
<gene>
    <name evidence="2" type="ORF">AVEN_221954_1</name>
</gene>
<dbReference type="EMBL" id="BGPR01000817">
    <property type="protein sequence ID" value="GBM36685.1"/>
    <property type="molecule type" value="Genomic_DNA"/>
</dbReference>
<dbReference type="InterPro" id="IPR012337">
    <property type="entry name" value="RNaseH-like_sf"/>
</dbReference>
<organism evidence="2 3">
    <name type="scientific">Araneus ventricosus</name>
    <name type="common">Orbweaver spider</name>
    <name type="synonym">Epeira ventricosa</name>
    <dbReference type="NCBI Taxonomy" id="182803"/>
    <lineage>
        <taxon>Eukaryota</taxon>
        <taxon>Metazoa</taxon>
        <taxon>Ecdysozoa</taxon>
        <taxon>Arthropoda</taxon>
        <taxon>Chelicerata</taxon>
        <taxon>Arachnida</taxon>
        <taxon>Araneae</taxon>
        <taxon>Araneomorphae</taxon>
        <taxon>Entelegynae</taxon>
        <taxon>Araneoidea</taxon>
        <taxon>Araneidae</taxon>
        <taxon>Araneus</taxon>
    </lineage>
</organism>
<proteinExistence type="predicted"/>
<dbReference type="InterPro" id="IPR036397">
    <property type="entry name" value="RNaseH_sf"/>
</dbReference>
<comment type="caution">
    <text evidence="2">The sequence shown here is derived from an EMBL/GenBank/DDBJ whole genome shotgun (WGS) entry which is preliminary data.</text>
</comment>
<dbReference type="PROSITE" id="PS50879">
    <property type="entry name" value="RNASE_H_1"/>
    <property type="match status" value="1"/>
</dbReference>